<evidence type="ECO:0000256" key="6">
    <source>
        <dbReference type="ARBA" id="ARBA00022786"/>
    </source>
</evidence>
<feature type="domain" description="RING-type" evidence="11">
    <location>
        <begin position="899"/>
        <end position="1089"/>
    </location>
</feature>
<keyword evidence="5" id="KW-0863">Zinc-finger</keyword>
<comment type="caution">
    <text evidence="12">The sequence shown here is derived from an EMBL/GenBank/DDBJ whole genome shotgun (WGS) entry which is preliminary data.</text>
</comment>
<keyword evidence="2" id="KW-0479">Metal-binding</keyword>
<evidence type="ECO:0000256" key="9">
    <source>
        <dbReference type="ARBA" id="ARBA00022833"/>
    </source>
</evidence>
<evidence type="ECO:0000259" key="11">
    <source>
        <dbReference type="PROSITE" id="PS51873"/>
    </source>
</evidence>
<dbReference type="GO" id="GO:0016787">
    <property type="term" value="F:hydrolase activity"/>
    <property type="evidence" value="ECO:0007669"/>
    <property type="project" value="UniProtKB-KW"/>
</dbReference>
<evidence type="ECO:0000256" key="1">
    <source>
        <dbReference type="ARBA" id="ARBA00022679"/>
    </source>
</evidence>
<evidence type="ECO:0000313" key="12">
    <source>
        <dbReference type="EMBL" id="GIY51879.1"/>
    </source>
</evidence>
<evidence type="ECO:0000256" key="7">
    <source>
        <dbReference type="ARBA" id="ARBA00022801"/>
    </source>
</evidence>
<protein>
    <submittedName>
        <fullName evidence="12">ATP-dependent RNA helicase DEAH12, chloroplastic</fullName>
    </submittedName>
</protein>
<dbReference type="AlphaFoldDB" id="A0AAV4U2B8"/>
<dbReference type="PANTHER" id="PTHR18934">
    <property type="entry name" value="ATP-DEPENDENT RNA HELICASE"/>
    <property type="match status" value="1"/>
</dbReference>
<keyword evidence="6" id="KW-0833">Ubl conjugation pathway</keyword>
<evidence type="ECO:0000256" key="2">
    <source>
        <dbReference type="ARBA" id="ARBA00022723"/>
    </source>
</evidence>
<keyword evidence="3" id="KW-0677">Repeat</keyword>
<dbReference type="Pfam" id="PF24471">
    <property type="entry name" value="KH_DEAH11"/>
    <property type="match status" value="1"/>
</dbReference>
<dbReference type="InterPro" id="IPR044066">
    <property type="entry name" value="TRIAD_supradom"/>
</dbReference>
<accession>A0AAV4U2B8</accession>
<dbReference type="InterPro" id="IPR027417">
    <property type="entry name" value="P-loop_NTPase"/>
</dbReference>
<keyword evidence="9" id="KW-0862">Zinc</keyword>
<evidence type="ECO:0000313" key="13">
    <source>
        <dbReference type="Proteomes" id="UP001054945"/>
    </source>
</evidence>
<dbReference type="Gene3D" id="1.20.120.1750">
    <property type="match status" value="1"/>
</dbReference>
<organism evidence="12 13">
    <name type="scientific">Caerostris extrusa</name>
    <name type="common">Bark spider</name>
    <name type="synonym">Caerostris bankana</name>
    <dbReference type="NCBI Taxonomy" id="172846"/>
    <lineage>
        <taxon>Eukaryota</taxon>
        <taxon>Metazoa</taxon>
        <taxon>Ecdysozoa</taxon>
        <taxon>Arthropoda</taxon>
        <taxon>Chelicerata</taxon>
        <taxon>Arachnida</taxon>
        <taxon>Araneae</taxon>
        <taxon>Araneomorphae</taxon>
        <taxon>Entelegynae</taxon>
        <taxon>Araneoidea</taxon>
        <taxon>Araneidae</taxon>
        <taxon>Caerostris</taxon>
    </lineage>
</organism>
<gene>
    <name evidence="12" type="primary">At5g10370</name>
    <name evidence="12" type="ORF">CEXT_596271</name>
</gene>
<dbReference type="CDD" id="cd20335">
    <property type="entry name" value="BRcat_RBR"/>
    <property type="match status" value="1"/>
</dbReference>
<dbReference type="Proteomes" id="UP001054945">
    <property type="component" value="Unassembled WGS sequence"/>
</dbReference>
<dbReference type="InterPro" id="IPR002867">
    <property type="entry name" value="IBR_dom"/>
</dbReference>
<dbReference type="SUPFAM" id="SSF57850">
    <property type="entry name" value="RING/U-box"/>
    <property type="match status" value="2"/>
</dbReference>
<dbReference type="PANTHER" id="PTHR18934:SF91">
    <property type="entry name" value="PRE-MRNA-SPLICING FACTOR ATP-DEPENDENT RNA HELICASE PRP16"/>
    <property type="match status" value="1"/>
</dbReference>
<evidence type="ECO:0000256" key="8">
    <source>
        <dbReference type="ARBA" id="ARBA00022806"/>
    </source>
</evidence>
<name>A0AAV4U2B8_CAEEX</name>
<dbReference type="EMBL" id="BPLR01012172">
    <property type="protein sequence ID" value="GIY51879.1"/>
    <property type="molecule type" value="Genomic_DNA"/>
</dbReference>
<dbReference type="PROSITE" id="PS51873">
    <property type="entry name" value="TRIAD"/>
    <property type="match status" value="1"/>
</dbReference>
<evidence type="ECO:0000256" key="5">
    <source>
        <dbReference type="ARBA" id="ARBA00022771"/>
    </source>
</evidence>
<evidence type="ECO:0000256" key="10">
    <source>
        <dbReference type="ARBA" id="ARBA00022840"/>
    </source>
</evidence>
<keyword evidence="13" id="KW-1185">Reference proteome</keyword>
<dbReference type="SMART" id="SM00647">
    <property type="entry name" value="IBR"/>
    <property type="match status" value="2"/>
</dbReference>
<keyword evidence="4" id="KW-0547">Nucleotide-binding</keyword>
<dbReference type="GO" id="GO:0005524">
    <property type="term" value="F:ATP binding"/>
    <property type="evidence" value="ECO:0007669"/>
    <property type="project" value="UniProtKB-KW"/>
</dbReference>
<dbReference type="InterPro" id="IPR056245">
    <property type="entry name" value="KH_DEAH11/12"/>
</dbReference>
<keyword evidence="10" id="KW-0067">ATP-binding</keyword>
<reference evidence="12 13" key="1">
    <citation type="submission" date="2021-06" db="EMBL/GenBank/DDBJ databases">
        <title>Caerostris extrusa draft genome.</title>
        <authorList>
            <person name="Kono N."/>
            <person name="Arakawa K."/>
        </authorList>
    </citation>
    <scope>NUCLEOTIDE SEQUENCE [LARGE SCALE GENOMIC DNA]</scope>
</reference>
<dbReference type="CDD" id="cd22585">
    <property type="entry name" value="Rcat_RBR_DEAH12-like"/>
    <property type="match status" value="1"/>
</dbReference>
<keyword evidence="1" id="KW-0808">Transferase</keyword>
<evidence type="ECO:0000256" key="3">
    <source>
        <dbReference type="ARBA" id="ARBA00022737"/>
    </source>
</evidence>
<evidence type="ECO:0000256" key="4">
    <source>
        <dbReference type="ARBA" id="ARBA00022741"/>
    </source>
</evidence>
<dbReference type="GO" id="GO:0016740">
    <property type="term" value="F:transferase activity"/>
    <property type="evidence" value="ECO:0007669"/>
    <property type="project" value="UniProtKB-KW"/>
</dbReference>
<proteinExistence type="predicted"/>
<dbReference type="Pfam" id="PF22191">
    <property type="entry name" value="IBR_1"/>
    <property type="match status" value="1"/>
</dbReference>
<sequence>MWKIILKNVIHIYLRIIFKNNFEPRNQVKRPKTKILLEHCDEYQRVYKEAGIIVYENAIYALDYKILLSSKRTVFLSSDCAEETVFPSVRFVVDCGIKKVKFYDSDAERDIPKLTFISCQRAKLRKSLAGDSNPGICYRIYSKKNYYLDMLKKDYPEILRVNPYNTIIQIFHYRFGKCLKSDFIEFFSENIQHDIIKDLQKLEVLKSNSVTALGRNIMNLPFHPKYSKLILLALEQGLAFEAVILIAFFANKQNIFVHSDNEKHQRIIDVVKFQLTINESDTFTYLYLYKNWMKNLCVYTGHSKSGYRVLSSFSVAFIHPTSVVNQIENTPQFILYNHITLDKNNLLHITAIPSDLIMKALGNNMLQFSHEDLFEKTLTCRVIEPVGEEVMNEMLLGSNGTKLKSIEEQIRKETGSDLIFLEVFLSKGCVNIYALPNSIDCAQCVVEDMLKNKFDYLLNEQNFEILELNYNQNKISFLMDWSKGAVAISLRQISQEESINTFNEINNDTDTFIGVCDSPYFPYQLCFAWIRRPCSGKAYVNFSDEENFTFARKLALRYINIFGFELFFQISNKRENQLCITGLPPEINVNDLKQELQLLTPYSKIDSIQLEYIHPFKTSDNDLISLRSMIADVCQGFITLGEFDVTIPNPDPKDLDGIAYIDVFDNEFLNPISEVLSTVVTTNKKFITKISYNLIIKCDKELCKVLKPVIIFEMEQMEHNVQNSYESKTDCLFGIDIDLDSEEKALIKISSSNNEILSLIHRKINDLMAGELLNSESIKDLENIFFYGGQIWLANLAKSENVRIVINNKMKTLTLYGSPNACDNVKCQIAIFLEDAQKDIMQKISLTTEQSGSMLMKTLIREYGVNLEQFIQNCDLRSAHLDIKAHQLLIRGSKESVEKAEETIKTISDNLDVVIPDVGQLHEICPNCSKDIVVKDIQKILKDDHTKIKTLLEKSMKDFLERKREFIYHCPAPDCSMFFYKDQLSDSKVHCPLCKNDICSKCNVLYHGGYTCDMYQNTKKDPDYSFKVWQKTNVQCKQCPKCKTAIEKIAGCNRMRCSTCKISFCWICLEAYTTDQQVYNHIHSAHRGMLFA</sequence>
<dbReference type="SUPFAM" id="SSF52540">
    <property type="entry name" value="P-loop containing nucleoside triphosphate hydrolases"/>
    <property type="match status" value="1"/>
</dbReference>
<dbReference type="GO" id="GO:0004386">
    <property type="term" value="F:helicase activity"/>
    <property type="evidence" value="ECO:0007669"/>
    <property type="project" value="UniProtKB-KW"/>
</dbReference>
<dbReference type="GO" id="GO:0003723">
    <property type="term" value="F:RNA binding"/>
    <property type="evidence" value="ECO:0007669"/>
    <property type="project" value="TreeGrafter"/>
</dbReference>
<dbReference type="Gene3D" id="1.20.120.1080">
    <property type="match status" value="1"/>
</dbReference>
<dbReference type="Gene3D" id="3.40.50.300">
    <property type="entry name" value="P-loop containing nucleotide triphosphate hydrolases"/>
    <property type="match status" value="1"/>
</dbReference>
<keyword evidence="8 12" id="KW-0347">Helicase</keyword>
<keyword evidence="7" id="KW-0378">Hydrolase</keyword>
<dbReference type="GO" id="GO:0008270">
    <property type="term" value="F:zinc ion binding"/>
    <property type="evidence" value="ECO:0007669"/>
    <property type="project" value="UniProtKB-KW"/>
</dbReference>
<dbReference type="Pfam" id="PF01485">
    <property type="entry name" value="IBR"/>
    <property type="match status" value="1"/>
</dbReference>